<reference evidence="3 4" key="1">
    <citation type="submission" date="2017-05" db="EMBL/GenBank/DDBJ databases">
        <title>Complete genome sequence of Streptomyces sp. SCSIO 03032 revealed the diverse biosynthetic pathways for its bioactive secondary metabolites.</title>
        <authorList>
            <person name="Ma L."/>
            <person name="Zhu Y."/>
            <person name="Zhang W."/>
            <person name="Zhang G."/>
            <person name="Tian X."/>
            <person name="Zhang S."/>
            <person name="Zhang C."/>
        </authorList>
    </citation>
    <scope>NUCLEOTIDE SEQUENCE [LARGE SCALE GENOMIC DNA]</scope>
    <source>
        <strain evidence="3 4">SCSIO 03032</strain>
    </source>
</reference>
<keyword evidence="2" id="KW-1133">Transmembrane helix</keyword>
<evidence type="ECO:0000256" key="1">
    <source>
        <dbReference type="SAM" id="MobiDB-lite"/>
    </source>
</evidence>
<feature type="transmembrane region" description="Helical" evidence="2">
    <location>
        <begin position="227"/>
        <end position="245"/>
    </location>
</feature>
<feature type="transmembrane region" description="Helical" evidence="2">
    <location>
        <begin position="56"/>
        <end position="76"/>
    </location>
</feature>
<feature type="transmembrane region" description="Helical" evidence="2">
    <location>
        <begin position="257"/>
        <end position="276"/>
    </location>
</feature>
<dbReference type="EMBL" id="CP021121">
    <property type="protein sequence ID" value="ARQ70635.1"/>
    <property type="molecule type" value="Genomic_DNA"/>
</dbReference>
<evidence type="ECO:0000256" key="2">
    <source>
        <dbReference type="SAM" id="Phobius"/>
    </source>
</evidence>
<dbReference type="KEGG" id="smao:CAG99_18920"/>
<dbReference type="RefSeq" id="WP_086160485.1">
    <property type="nucleotide sequence ID" value="NZ_CP021121.1"/>
</dbReference>
<protein>
    <recommendedName>
        <fullName evidence="5">Secreted protein</fullName>
    </recommendedName>
</protein>
<proteinExistence type="predicted"/>
<feature type="region of interest" description="Disordered" evidence="1">
    <location>
        <begin position="1"/>
        <end position="36"/>
    </location>
</feature>
<dbReference type="AlphaFoldDB" id="A0A1W7D0W9"/>
<keyword evidence="2" id="KW-0472">Membrane</keyword>
<keyword evidence="2" id="KW-0812">Transmembrane</keyword>
<gene>
    <name evidence="3" type="ORF">CAG99_18920</name>
</gene>
<feature type="transmembrane region" description="Helical" evidence="2">
    <location>
        <begin position="438"/>
        <end position="457"/>
    </location>
</feature>
<accession>A0A1W7D0W9</accession>
<keyword evidence="4" id="KW-1185">Reference proteome</keyword>
<evidence type="ECO:0000313" key="3">
    <source>
        <dbReference type="EMBL" id="ARQ70635.1"/>
    </source>
</evidence>
<organism evidence="3 4">
    <name type="scientific">Streptomyces marincola</name>
    <dbReference type="NCBI Taxonomy" id="2878388"/>
    <lineage>
        <taxon>Bacteria</taxon>
        <taxon>Bacillati</taxon>
        <taxon>Actinomycetota</taxon>
        <taxon>Actinomycetes</taxon>
        <taxon>Kitasatosporales</taxon>
        <taxon>Streptomycetaceae</taxon>
        <taxon>Streptomyces</taxon>
    </lineage>
</organism>
<sequence>MTHPPSAPPAPPQPPARASVPLAAPAPPLPEPPRRAARAEAAARLRAAARTEPGRLRIIGSVVAGLLLLFGVLAFYEAGARAGAADTVRDRSQPLSADAAEIYRSLADANTTAAVGFLAGADEDPAVRERYERRIDNAARLVASAAAHGSRSPDATEYVRVLSEGLPEYTGLVETARANDRQGLPLGGAYLRHADQLMQETLLRAASDLYAEETERFRRDLAEARDWPWLATAAGVAALVVLGWAQRRHFLRTNRVFSPGLVAATAAAAVLFGWLAGAHTIARGALADADRDAARSLSVLNDAWIAALQARGDESMTLVMRGAASTFHDSYERHMGRLAEGEDSALTAALDLADDAAGRAPVEAAADAVAEWSERHAEAREHEVAGRYEAALAGVIGPRGSTALSFDRVDAALHEAVEHEQRQFTRAADEGHGALGGLPAGALALALLGGLGALAGVGRRLSEYR</sequence>
<name>A0A1W7D0W9_9ACTN</name>
<evidence type="ECO:0000313" key="4">
    <source>
        <dbReference type="Proteomes" id="UP000194218"/>
    </source>
</evidence>
<dbReference type="Proteomes" id="UP000194218">
    <property type="component" value="Chromosome"/>
</dbReference>
<feature type="compositionally biased region" description="Pro residues" evidence="1">
    <location>
        <begin position="1"/>
        <end position="15"/>
    </location>
</feature>
<evidence type="ECO:0008006" key="5">
    <source>
        <dbReference type="Google" id="ProtNLM"/>
    </source>
</evidence>